<organism evidence="2 3">
    <name type="scientific">Chryseobacterium luquanense</name>
    <dbReference type="NCBI Taxonomy" id="2983766"/>
    <lineage>
        <taxon>Bacteria</taxon>
        <taxon>Pseudomonadati</taxon>
        <taxon>Bacteroidota</taxon>
        <taxon>Flavobacteriia</taxon>
        <taxon>Flavobacteriales</taxon>
        <taxon>Weeksellaceae</taxon>
        <taxon>Chryseobacterium group</taxon>
        <taxon>Chryseobacterium</taxon>
    </lineage>
</organism>
<comment type="caution">
    <text evidence="2">The sequence shown here is derived from an EMBL/GenBank/DDBJ whole genome shotgun (WGS) entry which is preliminary data.</text>
</comment>
<proteinExistence type="predicted"/>
<accession>A0ABT3XZD9</accession>
<keyword evidence="1" id="KW-1133">Transmembrane helix</keyword>
<keyword evidence="3" id="KW-1185">Reference proteome</keyword>
<keyword evidence="1" id="KW-0812">Transmembrane</keyword>
<evidence type="ECO:0000313" key="2">
    <source>
        <dbReference type="EMBL" id="MCX8531228.1"/>
    </source>
</evidence>
<name>A0ABT3XZD9_9FLAO</name>
<evidence type="ECO:0000256" key="1">
    <source>
        <dbReference type="SAM" id="Phobius"/>
    </source>
</evidence>
<dbReference type="EMBL" id="JAOVZV010000001">
    <property type="protein sequence ID" value="MCX8531228.1"/>
    <property type="molecule type" value="Genomic_DNA"/>
</dbReference>
<sequence>MKTKFTFKAFLLPIVLIAILCAIIFILPDFFISPHYNDKIFVKIFVPTIMISSFLLLLFLEFRTKCTIVIFKNKEITVKQFFGLITKKYVHSEIEGWKYSHQSDNGGTYEFIFLYSKENKVINVSQSYHRNYLKIKDYIQNNFNHLGYEKFSYINEFKEIFK</sequence>
<evidence type="ECO:0000313" key="3">
    <source>
        <dbReference type="Proteomes" id="UP001070176"/>
    </source>
</evidence>
<gene>
    <name evidence="2" type="ORF">OEA66_02545</name>
</gene>
<dbReference type="Proteomes" id="UP001070176">
    <property type="component" value="Unassembled WGS sequence"/>
</dbReference>
<evidence type="ECO:0008006" key="4">
    <source>
        <dbReference type="Google" id="ProtNLM"/>
    </source>
</evidence>
<keyword evidence="1" id="KW-0472">Membrane</keyword>
<protein>
    <recommendedName>
        <fullName evidence="4">Lipoprotein</fullName>
    </recommendedName>
</protein>
<reference evidence="2" key="1">
    <citation type="submission" date="2022-10" db="EMBL/GenBank/DDBJ databases">
        <title>Chryseobacterium sp. nov., a novel bacterial species.</title>
        <authorList>
            <person name="Cao Y."/>
        </authorList>
    </citation>
    <scope>NUCLEOTIDE SEQUENCE</scope>
    <source>
        <strain evidence="2">KC 927</strain>
    </source>
</reference>
<feature type="transmembrane region" description="Helical" evidence="1">
    <location>
        <begin position="9"/>
        <end position="28"/>
    </location>
</feature>
<feature type="transmembrane region" description="Helical" evidence="1">
    <location>
        <begin position="40"/>
        <end position="60"/>
    </location>
</feature>
<dbReference type="RefSeq" id="WP_267279877.1">
    <property type="nucleotide sequence ID" value="NZ_JAOVZV010000001.1"/>
</dbReference>